<organism evidence="1">
    <name type="scientific">marine sediment metagenome</name>
    <dbReference type="NCBI Taxonomy" id="412755"/>
    <lineage>
        <taxon>unclassified sequences</taxon>
        <taxon>metagenomes</taxon>
        <taxon>ecological metagenomes</taxon>
    </lineage>
</organism>
<proteinExistence type="predicted"/>
<feature type="non-terminal residue" evidence="1">
    <location>
        <position position="1"/>
    </location>
</feature>
<comment type="caution">
    <text evidence="1">The sequence shown here is derived from an EMBL/GenBank/DDBJ whole genome shotgun (WGS) entry which is preliminary data.</text>
</comment>
<dbReference type="AlphaFoldDB" id="A0A0F9G2M1"/>
<accession>A0A0F9G2M1</accession>
<dbReference type="EMBL" id="LAZR01028051">
    <property type="protein sequence ID" value="KKL63775.1"/>
    <property type="molecule type" value="Genomic_DNA"/>
</dbReference>
<name>A0A0F9G2M1_9ZZZZ</name>
<gene>
    <name evidence="1" type="ORF">LCGC14_2171710</name>
</gene>
<reference evidence="1" key="1">
    <citation type="journal article" date="2015" name="Nature">
        <title>Complex archaea that bridge the gap between prokaryotes and eukaryotes.</title>
        <authorList>
            <person name="Spang A."/>
            <person name="Saw J.H."/>
            <person name="Jorgensen S.L."/>
            <person name="Zaremba-Niedzwiedzka K."/>
            <person name="Martijn J."/>
            <person name="Lind A.E."/>
            <person name="van Eijk R."/>
            <person name="Schleper C."/>
            <person name="Guy L."/>
            <person name="Ettema T.J."/>
        </authorList>
    </citation>
    <scope>NUCLEOTIDE SEQUENCE</scope>
</reference>
<evidence type="ECO:0000313" key="1">
    <source>
        <dbReference type="EMBL" id="KKL63775.1"/>
    </source>
</evidence>
<sequence>PYFDKGNARAQEGAFLIPGVALVKHSIFYGKDMGLTVTIHPRNAAPLLPAPVELSPVEQIALRVIDTYISSARVKYAAEEGLTRDQYGFAKLALESRGLLRKNGSITPAGRDAVVR</sequence>
<protein>
    <submittedName>
        <fullName evidence="1">Uncharacterized protein</fullName>
    </submittedName>
</protein>